<keyword evidence="3 6" id="KW-0812">Transmembrane</keyword>
<dbReference type="GO" id="GO:0006011">
    <property type="term" value="P:UDP-alpha-D-glucose metabolic process"/>
    <property type="evidence" value="ECO:0007669"/>
    <property type="project" value="InterPro"/>
</dbReference>
<keyword evidence="6" id="KW-0135">Cellulose biosynthesis</keyword>
<evidence type="ECO:0000256" key="6">
    <source>
        <dbReference type="RuleBase" id="RU365021"/>
    </source>
</evidence>
<dbReference type="GO" id="GO:0005886">
    <property type="term" value="C:plasma membrane"/>
    <property type="evidence" value="ECO:0007669"/>
    <property type="project" value="UniProtKB-SubCell"/>
</dbReference>
<proteinExistence type="inferred from homology"/>
<dbReference type="PANTHER" id="PTHR39083:SF1">
    <property type="entry name" value="CYCLIC DI-GMP-BINDING PROTEIN"/>
    <property type="match status" value="1"/>
</dbReference>
<comment type="subunit">
    <text evidence="6">Tightly associated with the cellulose synthase catalytic subunit.</text>
</comment>
<dbReference type="GO" id="GO:0030244">
    <property type="term" value="P:cellulose biosynthetic process"/>
    <property type="evidence" value="ECO:0007669"/>
    <property type="project" value="UniProtKB-KW"/>
</dbReference>
<name>A0A222FFY7_9GAMM</name>
<comment type="function">
    <text evidence="6">Binds the cellulose synthase activator, bis-(3'-5') cyclic diguanylic acid (c-di-GMP).</text>
</comment>
<evidence type="ECO:0000256" key="4">
    <source>
        <dbReference type="ARBA" id="ARBA00022989"/>
    </source>
</evidence>
<keyword evidence="6" id="KW-0973">c-di-GMP</keyword>
<evidence type="ECO:0000256" key="3">
    <source>
        <dbReference type="ARBA" id="ARBA00022692"/>
    </source>
</evidence>
<dbReference type="Pfam" id="PF03170">
    <property type="entry name" value="BcsB"/>
    <property type="match status" value="1"/>
</dbReference>
<gene>
    <name evidence="7" type="ORF">CHH28_04565</name>
</gene>
<protein>
    <recommendedName>
        <fullName evidence="6">Cyclic di-GMP-binding protein</fullName>
    </recommendedName>
    <alternativeName>
        <fullName evidence="6">Cellulose synthase regulatory subunit</fullName>
    </alternativeName>
</protein>
<dbReference type="AlphaFoldDB" id="A0A222FFY7"/>
<evidence type="ECO:0000256" key="5">
    <source>
        <dbReference type="ARBA" id="ARBA00023136"/>
    </source>
</evidence>
<dbReference type="OrthoDB" id="9806702at2"/>
<feature type="transmembrane region" description="Helical" evidence="6">
    <location>
        <begin position="754"/>
        <end position="775"/>
    </location>
</feature>
<keyword evidence="4 6" id="KW-1133">Transmembrane helix</keyword>
<dbReference type="Gene3D" id="2.60.120.260">
    <property type="entry name" value="Galactose-binding domain-like"/>
    <property type="match status" value="2"/>
</dbReference>
<dbReference type="KEGG" id="bsan:CHH28_04565"/>
<dbReference type="InterPro" id="IPR018513">
    <property type="entry name" value="Cell_synthase_bac"/>
</dbReference>
<sequence length="788" mass="86833">MISRMFDTGYAPAAALKGYWSRLLLGALCLPLFSSHALEGVQFKDGAFHAPLSAFKGDSVPMDLRGANAVQDISVPIPHRLHISKAWLELSFTNSIGVVDGSVLGVEFDQRPVAQLPLRGSKPRTSARMALPLAAMKPGYYDLSFAASQHYSQGCEDPTRASLWTKIDMEQSKLVAEAKLRPLNPVLSELERLVDPKLWSYYRLNILSPSALATQTVFEAGSLVAQGTALLLDYAPMGVQHQPLERLDGKLRDQRAANTVLSGIDFSNVGAGDVIVLGTRDSLMPYLRQDELNRISNGYFGIFPRPDKPEYFVLLVAGTSEDQLLDASKAMASGRLLLPYAQRAELDQLTLPPLPTRQARGLLMPDSDRKHRFSEFGFRSTTLSGMGAPGSSLMFWSQPDPFAPLKDTLDLEINAAYSGGMNSDSVLNLLLNGRYESALPLSDPKGGRYERMKISIPYAHLQPGWNELQLIADMKPTFMGGECQPIVDSHLKTTVFEQSTIRLNSRGDVTMLPDLDLLQRTGLPLAYEPDGQAMRVVLSSTSSGTLSAAWTLLGKLAQLNRNALTAADYSLNLGSLEDDQERSTLLLGVDASLPPSVAERLQFPNLRRSAQQPQLSEEAVTEFTFKNVLIGLLPESWQAWFGLQQTEQLERIYATAALNADFRKESAMLLMRDPQQKERSLVVVTSADSDKLATDVMALVQFEPWSRIAGDTVLWSADSDRPGLVRSARLTKPVDEDSIGTQRSIGYFFTQHPLLFLLLVLATIAALVLLTHYLLAKRQLRRQQNPGD</sequence>
<accession>A0A222FFY7</accession>
<dbReference type="Proteomes" id="UP000202440">
    <property type="component" value="Chromosome"/>
</dbReference>
<dbReference type="PANTHER" id="PTHR39083">
    <property type="entry name" value="CYCLIC DI-GMP-BINDING PROTEIN"/>
    <property type="match status" value="1"/>
</dbReference>
<dbReference type="EMBL" id="CP022530">
    <property type="protein sequence ID" value="ASP37995.1"/>
    <property type="molecule type" value="Genomic_DNA"/>
</dbReference>
<keyword evidence="2 6" id="KW-1003">Cell membrane</keyword>
<keyword evidence="5 6" id="KW-0472">Membrane</keyword>
<evidence type="ECO:0000313" key="8">
    <source>
        <dbReference type="Proteomes" id="UP000202440"/>
    </source>
</evidence>
<dbReference type="UniPathway" id="UPA00694"/>
<comment type="similarity">
    <text evidence="6">Belongs to the AcsB/BcsB family.</text>
</comment>
<evidence type="ECO:0000256" key="2">
    <source>
        <dbReference type="ARBA" id="ARBA00022475"/>
    </source>
</evidence>
<evidence type="ECO:0000256" key="1">
    <source>
        <dbReference type="ARBA" id="ARBA00004162"/>
    </source>
</evidence>
<evidence type="ECO:0000313" key="7">
    <source>
        <dbReference type="EMBL" id="ASP37995.1"/>
    </source>
</evidence>
<organism evidence="7 8">
    <name type="scientific">Bacterioplanes sanyensis</name>
    <dbReference type="NCBI Taxonomy" id="1249553"/>
    <lineage>
        <taxon>Bacteria</taxon>
        <taxon>Pseudomonadati</taxon>
        <taxon>Pseudomonadota</taxon>
        <taxon>Gammaproteobacteria</taxon>
        <taxon>Oceanospirillales</taxon>
        <taxon>Oceanospirillaceae</taxon>
        <taxon>Bacterioplanes</taxon>
    </lineage>
</organism>
<keyword evidence="8" id="KW-1185">Reference proteome</keyword>
<comment type="pathway">
    <text evidence="6">Glycan metabolism; bacterial cellulose biosynthesis.</text>
</comment>
<reference evidence="7 8" key="1">
    <citation type="submission" date="2017-07" db="EMBL/GenBank/DDBJ databases">
        <title>Annotated genome sequence of Bacterioplanes sanyensis isolated from Red Sea.</title>
        <authorList>
            <person name="Rehman Z.U."/>
        </authorList>
    </citation>
    <scope>NUCLEOTIDE SEQUENCE [LARGE SCALE GENOMIC DNA]</scope>
    <source>
        <strain evidence="7 8">NV9</strain>
    </source>
</reference>
<dbReference type="RefSeq" id="WP_094059196.1">
    <property type="nucleotide sequence ID" value="NZ_CP022530.1"/>
</dbReference>
<keyword evidence="6" id="KW-0997">Cell inner membrane</keyword>
<comment type="subcellular location">
    <subcellularLocation>
        <location evidence="6">Cell inner membrane</location>
    </subcellularLocation>
    <subcellularLocation>
        <location evidence="1">Cell membrane</location>
        <topology evidence="1">Single-pass membrane protein</topology>
    </subcellularLocation>
</comment>